<sequence length="63" mass="6873">MMARWAPWLWQKDWLSGQSLVVLEMNLLTAALRDDTAASCVCCCAAAAPPPRAAFLSADYEGK</sequence>
<reference evidence="2 3" key="1">
    <citation type="submission" date="2019-03" db="EMBL/GenBank/DDBJ databases">
        <title>First draft genome of Liparis tanakae, snailfish: a comprehensive survey of snailfish specific genes.</title>
        <authorList>
            <person name="Kim W."/>
            <person name="Song I."/>
            <person name="Jeong J.-H."/>
            <person name="Kim D."/>
            <person name="Kim S."/>
            <person name="Ryu S."/>
            <person name="Song J.Y."/>
            <person name="Lee S.K."/>
        </authorList>
    </citation>
    <scope>NUCLEOTIDE SEQUENCE [LARGE SCALE GENOMIC DNA]</scope>
    <source>
        <tissue evidence="2">Muscle</tissue>
    </source>
</reference>
<comment type="caution">
    <text evidence="2">The sequence shown here is derived from an EMBL/GenBank/DDBJ whole genome shotgun (WGS) entry which is preliminary data.</text>
</comment>
<dbReference type="AlphaFoldDB" id="A0A4Z2F4N9"/>
<dbReference type="Proteomes" id="UP000314294">
    <property type="component" value="Unassembled WGS sequence"/>
</dbReference>
<organism evidence="2 3">
    <name type="scientific">Liparis tanakae</name>
    <name type="common">Tanaka's snailfish</name>
    <dbReference type="NCBI Taxonomy" id="230148"/>
    <lineage>
        <taxon>Eukaryota</taxon>
        <taxon>Metazoa</taxon>
        <taxon>Chordata</taxon>
        <taxon>Craniata</taxon>
        <taxon>Vertebrata</taxon>
        <taxon>Euteleostomi</taxon>
        <taxon>Actinopterygii</taxon>
        <taxon>Neopterygii</taxon>
        <taxon>Teleostei</taxon>
        <taxon>Neoteleostei</taxon>
        <taxon>Acanthomorphata</taxon>
        <taxon>Eupercaria</taxon>
        <taxon>Perciformes</taxon>
        <taxon>Cottioidei</taxon>
        <taxon>Cottales</taxon>
        <taxon>Liparidae</taxon>
        <taxon>Liparis</taxon>
    </lineage>
</organism>
<keyword evidence="1" id="KW-0732">Signal</keyword>
<dbReference type="EMBL" id="SRLO01001728">
    <property type="protein sequence ID" value="TNN35674.1"/>
    <property type="molecule type" value="Genomic_DNA"/>
</dbReference>
<protein>
    <submittedName>
        <fullName evidence="2">Uncharacterized protein</fullName>
    </submittedName>
</protein>
<evidence type="ECO:0000313" key="3">
    <source>
        <dbReference type="Proteomes" id="UP000314294"/>
    </source>
</evidence>
<accession>A0A4Z2F4N9</accession>
<feature type="signal peptide" evidence="1">
    <location>
        <begin position="1"/>
        <end position="31"/>
    </location>
</feature>
<keyword evidence="3" id="KW-1185">Reference proteome</keyword>
<name>A0A4Z2F4N9_9TELE</name>
<evidence type="ECO:0000256" key="1">
    <source>
        <dbReference type="SAM" id="SignalP"/>
    </source>
</evidence>
<feature type="chain" id="PRO_5021314236" evidence="1">
    <location>
        <begin position="32"/>
        <end position="63"/>
    </location>
</feature>
<proteinExistence type="predicted"/>
<evidence type="ECO:0000313" key="2">
    <source>
        <dbReference type="EMBL" id="TNN35674.1"/>
    </source>
</evidence>
<gene>
    <name evidence="2" type="ORF">EYF80_054162</name>
</gene>